<comment type="caution">
    <text evidence="2">The sequence shown here is derived from an EMBL/GenBank/DDBJ whole genome shotgun (WGS) entry which is preliminary data.</text>
</comment>
<evidence type="ECO:0000313" key="2">
    <source>
        <dbReference type="EMBL" id="CAF9915505.1"/>
    </source>
</evidence>
<dbReference type="AlphaFoldDB" id="A0A8H3ICB9"/>
<dbReference type="SMART" id="SM00384">
    <property type="entry name" value="AT_hook"/>
    <property type="match status" value="3"/>
</dbReference>
<name>A0A8H3ICB9_9LECA</name>
<dbReference type="EMBL" id="CAJPDQ010000010">
    <property type="protein sequence ID" value="CAF9915505.1"/>
    <property type="molecule type" value="Genomic_DNA"/>
</dbReference>
<feature type="compositionally biased region" description="Acidic residues" evidence="1">
    <location>
        <begin position="462"/>
        <end position="471"/>
    </location>
</feature>
<protein>
    <submittedName>
        <fullName evidence="2">Uncharacterized protein</fullName>
    </submittedName>
</protein>
<feature type="compositionally biased region" description="Basic residues" evidence="1">
    <location>
        <begin position="574"/>
        <end position="587"/>
    </location>
</feature>
<feature type="compositionally biased region" description="Polar residues" evidence="1">
    <location>
        <begin position="704"/>
        <end position="715"/>
    </location>
</feature>
<gene>
    <name evidence="2" type="ORF">GOMPHAMPRED_000779</name>
</gene>
<feature type="compositionally biased region" description="Polar residues" evidence="1">
    <location>
        <begin position="190"/>
        <end position="203"/>
    </location>
</feature>
<reference evidence="2" key="1">
    <citation type="submission" date="2021-03" db="EMBL/GenBank/DDBJ databases">
        <authorList>
            <person name="Tagirdzhanova G."/>
        </authorList>
    </citation>
    <scope>NUCLEOTIDE SEQUENCE</scope>
</reference>
<dbReference type="PRINTS" id="PR00929">
    <property type="entry name" value="ATHOOK"/>
</dbReference>
<feature type="compositionally biased region" description="Low complexity" evidence="1">
    <location>
        <begin position="723"/>
        <end position="736"/>
    </location>
</feature>
<feature type="compositionally biased region" description="Basic and acidic residues" evidence="1">
    <location>
        <begin position="394"/>
        <end position="403"/>
    </location>
</feature>
<feature type="compositionally biased region" description="Basic and acidic residues" evidence="1">
    <location>
        <begin position="914"/>
        <end position="936"/>
    </location>
</feature>
<feature type="compositionally biased region" description="Polar residues" evidence="1">
    <location>
        <begin position="228"/>
        <end position="238"/>
    </location>
</feature>
<proteinExistence type="predicted"/>
<feature type="region of interest" description="Disordered" evidence="1">
    <location>
        <begin position="146"/>
        <end position="366"/>
    </location>
</feature>
<evidence type="ECO:0000256" key="1">
    <source>
        <dbReference type="SAM" id="MobiDB-lite"/>
    </source>
</evidence>
<feature type="region of interest" description="Disordered" evidence="1">
    <location>
        <begin position="379"/>
        <end position="945"/>
    </location>
</feature>
<feature type="compositionally biased region" description="Polar residues" evidence="1">
    <location>
        <begin position="147"/>
        <end position="157"/>
    </location>
</feature>
<feature type="compositionally biased region" description="Polar residues" evidence="1">
    <location>
        <begin position="353"/>
        <end position="366"/>
    </location>
</feature>
<feature type="compositionally biased region" description="Polar residues" evidence="1">
    <location>
        <begin position="745"/>
        <end position="759"/>
    </location>
</feature>
<feature type="compositionally biased region" description="Polar residues" evidence="1">
    <location>
        <begin position="624"/>
        <end position="648"/>
    </location>
</feature>
<feature type="compositionally biased region" description="Low complexity" evidence="1">
    <location>
        <begin position="813"/>
        <end position="829"/>
    </location>
</feature>
<feature type="compositionally biased region" description="Polar residues" evidence="1">
    <location>
        <begin position="332"/>
        <end position="344"/>
    </location>
</feature>
<evidence type="ECO:0000313" key="3">
    <source>
        <dbReference type="Proteomes" id="UP000664169"/>
    </source>
</evidence>
<dbReference type="Proteomes" id="UP000664169">
    <property type="component" value="Unassembled WGS sequence"/>
</dbReference>
<dbReference type="InterPro" id="IPR017956">
    <property type="entry name" value="AT_hook_DNA-bd_motif"/>
</dbReference>
<sequence>MATRYKIRARVQPVEVPQIPEAINDVRLQEQRLLVPMDGSQTVGDLYYEIQRIYGDLYNKAGELRIRCLETEDGELLHTSLRISDCFERRIDSNASSQWTVIARRQAPSQEELEAYKRNIRQFSFDDLSFARPQIPFLEVSVAPQEVSASPLKNQPTIRAPIQADAADDVIPSTERDVEPETRSLAVRQAQYSPTLVPNSQKAPGQLGDSRDAPQAKVGSKQIHPKASTISKAITSKPSKAPIPRKDVYDITTVDEPIQIRKKASPDGLPENRHSSANAPGTPIDDRPGARKMHPLGRRTSSIERSTEQSTAKLHASLAKERAETQKLVATLPTTSSPRQSQKLTPFFPRSATKLTSGSAQSESITNATSTGVKLLQAETPSSLKTQQPIGKFAPDRFKETDLRVLSSFQSDKNPNKESEKGASPNVNKKITDNLDDVEDDEAQINQTKIPDLPIDERHDEIEEVSNEDDALPNGISSPSIQKQPKVIPEKKKRGRPPKDSMAKSKAKATSPKDSPKSGSVSPEDEKTEEDGQPPAKKKRGRPRGSTKKSKSDTTPPKIDKVKPVIDVNGQPIKKGRGRPPGSKKKVKTTETGSPTPISKDSLIATTEKKKPAESDMESDTEQTEANQKANQNGSTNETKLNASTNTGVHKRKPDVDETVEESSKRTKTTAGLTGLANVGAMDESEDREAVVSANDTRLFPNVNRETSTMRSYSRSPAKEVTSSSSDDSLDADPASETSKEDDSSVSQTTKTVKNTRLTANPMIRDVPDVKILSPPRQSAITKTDKTSNHVSIPQSRDDNENHLSPTGFRIPSSADQAAAQLQSEDSASMTASTPTQNGHKPNTPKRPVPFSSARSKYLSFSDIKQQAIPRSKEYSQNIRTNPEFDQKMRQHPKNLQSFTDDSNSSSDSDSDSDDARPKKDNAKGSHSKKTEKGFHELLNWKQNK</sequence>
<keyword evidence="3" id="KW-1185">Reference proteome</keyword>
<feature type="compositionally biased region" description="Acidic residues" evidence="1">
    <location>
        <begin position="434"/>
        <end position="443"/>
    </location>
</feature>
<feature type="compositionally biased region" description="Polar residues" evidence="1">
    <location>
        <begin position="830"/>
        <end position="841"/>
    </location>
</feature>
<feature type="compositionally biased region" description="Basic residues" evidence="1">
    <location>
        <begin position="536"/>
        <end position="549"/>
    </location>
</feature>
<dbReference type="OrthoDB" id="10679982at2759"/>
<feature type="compositionally biased region" description="Polar residues" evidence="1">
    <location>
        <begin position="379"/>
        <end position="389"/>
    </location>
</feature>
<dbReference type="GO" id="GO:0003677">
    <property type="term" value="F:DNA binding"/>
    <property type="evidence" value="ECO:0007669"/>
    <property type="project" value="InterPro"/>
</dbReference>
<organism evidence="2 3">
    <name type="scientific">Gomphillus americanus</name>
    <dbReference type="NCBI Taxonomy" id="1940652"/>
    <lineage>
        <taxon>Eukaryota</taxon>
        <taxon>Fungi</taxon>
        <taxon>Dikarya</taxon>
        <taxon>Ascomycota</taxon>
        <taxon>Pezizomycotina</taxon>
        <taxon>Lecanoromycetes</taxon>
        <taxon>OSLEUM clade</taxon>
        <taxon>Ostropomycetidae</taxon>
        <taxon>Ostropales</taxon>
        <taxon>Graphidaceae</taxon>
        <taxon>Gomphilloideae</taxon>
        <taxon>Gomphillus</taxon>
    </lineage>
</organism>
<accession>A0A8H3ICB9</accession>
<feature type="compositionally biased region" description="Polar residues" evidence="1">
    <location>
        <begin position="590"/>
        <end position="599"/>
    </location>
</feature>